<protein>
    <submittedName>
        <fullName evidence="2">Uncharacterized protein</fullName>
    </submittedName>
</protein>
<accession>A0AAP0ED35</accession>
<name>A0AAP0ED35_9MAGN</name>
<comment type="caution">
    <text evidence="2">The sequence shown here is derived from an EMBL/GenBank/DDBJ whole genome shotgun (WGS) entry which is preliminary data.</text>
</comment>
<evidence type="ECO:0000313" key="3">
    <source>
        <dbReference type="Proteomes" id="UP001417504"/>
    </source>
</evidence>
<dbReference type="AlphaFoldDB" id="A0AAP0ED35"/>
<proteinExistence type="predicted"/>
<feature type="compositionally biased region" description="Basic and acidic residues" evidence="1">
    <location>
        <begin position="93"/>
        <end position="118"/>
    </location>
</feature>
<organism evidence="2 3">
    <name type="scientific">Stephania japonica</name>
    <dbReference type="NCBI Taxonomy" id="461633"/>
    <lineage>
        <taxon>Eukaryota</taxon>
        <taxon>Viridiplantae</taxon>
        <taxon>Streptophyta</taxon>
        <taxon>Embryophyta</taxon>
        <taxon>Tracheophyta</taxon>
        <taxon>Spermatophyta</taxon>
        <taxon>Magnoliopsida</taxon>
        <taxon>Ranunculales</taxon>
        <taxon>Menispermaceae</taxon>
        <taxon>Menispermoideae</taxon>
        <taxon>Cissampelideae</taxon>
        <taxon>Stephania</taxon>
    </lineage>
</organism>
<sequence length="185" mass="20758">MKEAGATRRRDRERRRDRVARPTEKRRPPRPDGGASTERDQLARPDGESETIERDGRVGTRRSAGATRRRDRERRRDRVARPDGETETTATGRRSEHRRDQARTTGRRDETIERDGRVGTRRSAGATRRRGNLGHGGLTSSAAELCNSSETENNNVVDHDTKMEICTHVPRGGCSGAVKVTVGHR</sequence>
<dbReference type="EMBL" id="JBBNAE010000010">
    <property type="protein sequence ID" value="KAK9090994.1"/>
    <property type="molecule type" value="Genomic_DNA"/>
</dbReference>
<dbReference type="Proteomes" id="UP001417504">
    <property type="component" value="Unassembled WGS sequence"/>
</dbReference>
<keyword evidence="3" id="KW-1185">Reference proteome</keyword>
<evidence type="ECO:0000313" key="2">
    <source>
        <dbReference type="EMBL" id="KAK9090994.1"/>
    </source>
</evidence>
<reference evidence="2 3" key="1">
    <citation type="submission" date="2024-01" db="EMBL/GenBank/DDBJ databases">
        <title>Genome assemblies of Stephania.</title>
        <authorList>
            <person name="Yang L."/>
        </authorList>
    </citation>
    <scope>NUCLEOTIDE SEQUENCE [LARGE SCALE GENOMIC DNA]</scope>
    <source>
        <strain evidence="2">QJT</strain>
        <tissue evidence="2">Leaf</tissue>
    </source>
</reference>
<gene>
    <name evidence="2" type="ORF">Sjap_024171</name>
</gene>
<feature type="compositionally biased region" description="Basic and acidic residues" evidence="1">
    <location>
        <begin position="68"/>
        <end position="84"/>
    </location>
</feature>
<feature type="compositionally biased region" description="Basic and acidic residues" evidence="1">
    <location>
        <begin position="37"/>
        <end position="58"/>
    </location>
</feature>
<feature type="compositionally biased region" description="Basic and acidic residues" evidence="1">
    <location>
        <begin position="1"/>
        <end position="30"/>
    </location>
</feature>
<feature type="region of interest" description="Disordered" evidence="1">
    <location>
        <begin position="1"/>
        <end position="138"/>
    </location>
</feature>
<evidence type="ECO:0000256" key="1">
    <source>
        <dbReference type="SAM" id="MobiDB-lite"/>
    </source>
</evidence>